<evidence type="ECO:0000259" key="3">
    <source>
        <dbReference type="PROSITE" id="PS51186"/>
    </source>
</evidence>
<comment type="caution">
    <text evidence="4">The sequence shown here is derived from an EMBL/GenBank/DDBJ whole genome shotgun (WGS) entry which is preliminary data.</text>
</comment>
<dbReference type="Proteomes" id="UP001200741">
    <property type="component" value="Unassembled WGS sequence"/>
</dbReference>
<keyword evidence="5" id="KW-1185">Reference proteome</keyword>
<dbReference type="PANTHER" id="PTHR43877:SF2">
    <property type="entry name" value="AMINOALKYLPHOSPHONATE N-ACETYLTRANSFERASE-RELATED"/>
    <property type="match status" value="1"/>
</dbReference>
<proteinExistence type="predicted"/>
<keyword evidence="2 4" id="KW-0012">Acyltransferase</keyword>
<dbReference type="InterPro" id="IPR016181">
    <property type="entry name" value="Acyl_CoA_acyltransferase"/>
</dbReference>
<evidence type="ECO:0000313" key="4">
    <source>
        <dbReference type="EMBL" id="MCE4557328.1"/>
    </source>
</evidence>
<dbReference type="SUPFAM" id="SSF55729">
    <property type="entry name" value="Acyl-CoA N-acyltransferases (Nat)"/>
    <property type="match status" value="1"/>
</dbReference>
<sequence>MDIAFESPDQPDVVALIAELDAYQDTLYPPEARYALDLAALCHPDVLFAVARDEHGRAAACGAVVVGEKFGELKRMFVSPAARGRGLGRRLLLALEAAATSRGCRWLMLETGPHQTEALGLYAACGFERRGPYGSYPDHPLSVFMQKPLRLTPPAASPA</sequence>
<accession>A0ABS8Y123</accession>
<dbReference type="PROSITE" id="PS51186">
    <property type="entry name" value="GNAT"/>
    <property type="match status" value="1"/>
</dbReference>
<reference evidence="4 5" key="1">
    <citation type="submission" date="2021-12" db="EMBL/GenBank/DDBJ databases">
        <title>Genome seq of P8.</title>
        <authorList>
            <person name="Seo T."/>
        </authorList>
    </citation>
    <scope>NUCLEOTIDE SEQUENCE [LARGE SCALE GENOMIC DNA]</scope>
    <source>
        <strain evidence="4 5">P8</strain>
    </source>
</reference>
<dbReference type="Pfam" id="PF00583">
    <property type="entry name" value="Acetyltransf_1"/>
    <property type="match status" value="1"/>
</dbReference>
<name>A0ABS8Y123_9BURK</name>
<protein>
    <submittedName>
        <fullName evidence="4">GNAT family N-acetyltransferase</fullName>
        <ecNumber evidence="4">2.3.1.-</ecNumber>
    </submittedName>
</protein>
<feature type="domain" description="N-acetyltransferase" evidence="3">
    <location>
        <begin position="3"/>
        <end position="150"/>
    </location>
</feature>
<gene>
    <name evidence="4" type="ORF">LXT13_23305</name>
</gene>
<dbReference type="EMBL" id="JAJTWU010000010">
    <property type="protein sequence ID" value="MCE4557328.1"/>
    <property type="molecule type" value="Genomic_DNA"/>
</dbReference>
<dbReference type="RefSeq" id="WP_233374709.1">
    <property type="nucleotide sequence ID" value="NZ_JAJTWU010000010.1"/>
</dbReference>
<dbReference type="InterPro" id="IPR000182">
    <property type="entry name" value="GNAT_dom"/>
</dbReference>
<evidence type="ECO:0000313" key="5">
    <source>
        <dbReference type="Proteomes" id="UP001200741"/>
    </source>
</evidence>
<organism evidence="4 5">
    <name type="scientific">Pelomonas cellulosilytica</name>
    <dbReference type="NCBI Taxonomy" id="2906762"/>
    <lineage>
        <taxon>Bacteria</taxon>
        <taxon>Pseudomonadati</taxon>
        <taxon>Pseudomonadota</taxon>
        <taxon>Betaproteobacteria</taxon>
        <taxon>Burkholderiales</taxon>
        <taxon>Sphaerotilaceae</taxon>
        <taxon>Roseateles</taxon>
    </lineage>
</organism>
<dbReference type="EC" id="2.3.1.-" evidence="4"/>
<evidence type="ECO:0000256" key="2">
    <source>
        <dbReference type="ARBA" id="ARBA00023315"/>
    </source>
</evidence>
<evidence type="ECO:0000256" key="1">
    <source>
        <dbReference type="ARBA" id="ARBA00022679"/>
    </source>
</evidence>
<dbReference type="GO" id="GO:0016746">
    <property type="term" value="F:acyltransferase activity"/>
    <property type="evidence" value="ECO:0007669"/>
    <property type="project" value="UniProtKB-KW"/>
</dbReference>
<keyword evidence="1 4" id="KW-0808">Transferase</keyword>
<dbReference type="Gene3D" id="3.40.630.30">
    <property type="match status" value="1"/>
</dbReference>
<dbReference type="PANTHER" id="PTHR43877">
    <property type="entry name" value="AMINOALKYLPHOSPHONATE N-ACETYLTRANSFERASE-RELATED-RELATED"/>
    <property type="match status" value="1"/>
</dbReference>
<dbReference type="InterPro" id="IPR050832">
    <property type="entry name" value="Bact_Acetyltransf"/>
</dbReference>